<dbReference type="Proteomes" id="UP000805193">
    <property type="component" value="Unassembled WGS sequence"/>
</dbReference>
<name>A0AC60NVP8_IXOPE</name>
<protein>
    <submittedName>
        <fullName evidence="1">Uncharacterized protein</fullName>
    </submittedName>
</protein>
<dbReference type="EMBL" id="JABSTQ010011455">
    <property type="protein sequence ID" value="KAG0411195.1"/>
    <property type="molecule type" value="Genomic_DNA"/>
</dbReference>
<organism evidence="1 2">
    <name type="scientific">Ixodes persulcatus</name>
    <name type="common">Taiga tick</name>
    <dbReference type="NCBI Taxonomy" id="34615"/>
    <lineage>
        <taxon>Eukaryota</taxon>
        <taxon>Metazoa</taxon>
        <taxon>Ecdysozoa</taxon>
        <taxon>Arthropoda</taxon>
        <taxon>Chelicerata</taxon>
        <taxon>Arachnida</taxon>
        <taxon>Acari</taxon>
        <taxon>Parasitiformes</taxon>
        <taxon>Ixodida</taxon>
        <taxon>Ixodoidea</taxon>
        <taxon>Ixodidae</taxon>
        <taxon>Ixodinae</taxon>
        <taxon>Ixodes</taxon>
    </lineage>
</organism>
<proteinExistence type="predicted"/>
<sequence length="639" mass="66851">MSTSQPNFRSLTTLAEVATRGLTSDPLVPIGDPAASYASRVLSPSQPGEPLIGGRASVDGPTRASPFRDGSLLRSEPYAAPIRASVVGSFDATPLGGGADHRHLGVATDQANALPGSHMTTSPVRDGYQVRRPPGHFPMGGNPAAGPSAPLFCGAAPSSVQFGATPIRDCALPDGHEAVPLPQDNIPPWPAQSTTPIGVNAAGDLIELPADNVHPPAPCDPAPFRAGASPVSGLEASLFGDGPRAPPVSSAAPLGAGAGSSHDVLLQEAARVIESLTGAMQHRETGQAAANEAGGSTEGWSTWFCSSAVGVPGRWLVVSVLEWLEAWQTGALLARSVTPDTRGEERPAMAGHFAILETARPIGGVCQKPPCRRPRSTQGYRRQRLRRLRRRRRALGPGVSVAGITVAGRGWSGRRRRLCPGAGDRRGRRGRDRRGGSGQNRIPGSGRCLPVPPRATPVGLSVATWTSQDGTEPPRFYVSRKPWGDQRRPEPGQALDRVPWPFRGRTVTEMDARAHGACLPSRPGDVFCRVCGGLLLHGDGNDRSLFHRSQAGGGDGDIIGPRRVDDPVEHTDAIRCFGARLARDPVFAAAALAVAGLQGVAVSAPATVPPRSPTPPTEDQAGPSGLQDLIDMDVDLDLF</sequence>
<keyword evidence="2" id="KW-1185">Reference proteome</keyword>
<reference evidence="1 2" key="1">
    <citation type="journal article" date="2020" name="Cell">
        <title>Large-Scale Comparative Analyses of Tick Genomes Elucidate Their Genetic Diversity and Vector Capacities.</title>
        <authorList>
            <consortium name="Tick Genome and Microbiome Consortium (TIGMIC)"/>
            <person name="Jia N."/>
            <person name="Wang J."/>
            <person name="Shi W."/>
            <person name="Du L."/>
            <person name="Sun Y."/>
            <person name="Zhan W."/>
            <person name="Jiang J.F."/>
            <person name="Wang Q."/>
            <person name="Zhang B."/>
            <person name="Ji P."/>
            <person name="Bell-Sakyi L."/>
            <person name="Cui X.M."/>
            <person name="Yuan T.T."/>
            <person name="Jiang B.G."/>
            <person name="Yang W.F."/>
            <person name="Lam T.T."/>
            <person name="Chang Q.C."/>
            <person name="Ding S.J."/>
            <person name="Wang X.J."/>
            <person name="Zhu J.G."/>
            <person name="Ruan X.D."/>
            <person name="Zhao L."/>
            <person name="Wei J.T."/>
            <person name="Ye R.Z."/>
            <person name="Que T.C."/>
            <person name="Du C.H."/>
            <person name="Zhou Y.H."/>
            <person name="Cheng J.X."/>
            <person name="Dai P.F."/>
            <person name="Guo W.B."/>
            <person name="Han X.H."/>
            <person name="Huang E.J."/>
            <person name="Li L.F."/>
            <person name="Wei W."/>
            <person name="Gao Y.C."/>
            <person name="Liu J.Z."/>
            <person name="Shao H.Z."/>
            <person name="Wang X."/>
            <person name="Wang C.C."/>
            <person name="Yang T.C."/>
            <person name="Huo Q.B."/>
            <person name="Li W."/>
            <person name="Chen H.Y."/>
            <person name="Chen S.E."/>
            <person name="Zhou L.G."/>
            <person name="Ni X.B."/>
            <person name="Tian J.H."/>
            <person name="Sheng Y."/>
            <person name="Liu T."/>
            <person name="Pan Y.S."/>
            <person name="Xia L.Y."/>
            <person name="Li J."/>
            <person name="Zhao F."/>
            <person name="Cao W.C."/>
        </authorList>
    </citation>
    <scope>NUCLEOTIDE SEQUENCE [LARGE SCALE GENOMIC DNA]</scope>
    <source>
        <strain evidence="1">Iper-2018</strain>
    </source>
</reference>
<accession>A0AC60NVP8</accession>
<gene>
    <name evidence="1" type="ORF">HPB47_011699</name>
</gene>
<comment type="caution">
    <text evidence="1">The sequence shown here is derived from an EMBL/GenBank/DDBJ whole genome shotgun (WGS) entry which is preliminary data.</text>
</comment>
<evidence type="ECO:0000313" key="2">
    <source>
        <dbReference type="Proteomes" id="UP000805193"/>
    </source>
</evidence>
<evidence type="ECO:0000313" key="1">
    <source>
        <dbReference type="EMBL" id="KAG0411195.1"/>
    </source>
</evidence>